<dbReference type="Proteomes" id="UP001305647">
    <property type="component" value="Unassembled WGS sequence"/>
</dbReference>
<comment type="caution">
    <text evidence="1">The sequence shown here is derived from an EMBL/GenBank/DDBJ whole genome shotgun (WGS) entry which is preliminary data.</text>
</comment>
<gene>
    <name evidence="1" type="ORF">N658DRAFT_220979</name>
</gene>
<dbReference type="AlphaFoldDB" id="A0AAN6SZI7"/>
<protein>
    <submittedName>
        <fullName evidence="1">Uncharacterized protein</fullName>
    </submittedName>
</protein>
<sequence>MPRVMETIMRHVYSSPGMRARFVRHGEGILRVELRPGLTFEDEPFLWLVDLGHRHSTLGERYNYCSAPMLPLEDIFIEIYRAAEERQKRENDLSPLALDTIAEAALWADVQSRLTSWRPRIFSPFHRLGFEKTCGGKMKLVVGLWADKTHDSRK</sequence>
<organism evidence="1 2">
    <name type="scientific">Parathielavia hyrcaniae</name>
    <dbReference type="NCBI Taxonomy" id="113614"/>
    <lineage>
        <taxon>Eukaryota</taxon>
        <taxon>Fungi</taxon>
        <taxon>Dikarya</taxon>
        <taxon>Ascomycota</taxon>
        <taxon>Pezizomycotina</taxon>
        <taxon>Sordariomycetes</taxon>
        <taxon>Sordariomycetidae</taxon>
        <taxon>Sordariales</taxon>
        <taxon>Chaetomiaceae</taxon>
        <taxon>Parathielavia</taxon>
    </lineage>
</organism>
<keyword evidence="2" id="KW-1185">Reference proteome</keyword>
<dbReference type="EMBL" id="MU863658">
    <property type="protein sequence ID" value="KAK4098549.1"/>
    <property type="molecule type" value="Genomic_DNA"/>
</dbReference>
<evidence type="ECO:0000313" key="2">
    <source>
        <dbReference type="Proteomes" id="UP001305647"/>
    </source>
</evidence>
<evidence type="ECO:0000313" key="1">
    <source>
        <dbReference type="EMBL" id="KAK4098549.1"/>
    </source>
</evidence>
<accession>A0AAN6SZI7</accession>
<reference evidence="1" key="2">
    <citation type="submission" date="2023-05" db="EMBL/GenBank/DDBJ databases">
        <authorList>
            <consortium name="Lawrence Berkeley National Laboratory"/>
            <person name="Steindorff A."/>
            <person name="Hensen N."/>
            <person name="Bonometti L."/>
            <person name="Westerberg I."/>
            <person name="Brannstrom I.O."/>
            <person name="Guillou S."/>
            <person name="Cros-Aarteil S."/>
            <person name="Calhoun S."/>
            <person name="Haridas S."/>
            <person name="Kuo A."/>
            <person name="Mondo S."/>
            <person name="Pangilinan J."/>
            <person name="Riley R."/>
            <person name="Labutti K."/>
            <person name="Andreopoulos B."/>
            <person name="Lipzen A."/>
            <person name="Chen C."/>
            <person name="Yanf M."/>
            <person name="Daum C."/>
            <person name="Ng V."/>
            <person name="Clum A."/>
            <person name="Ohm R."/>
            <person name="Martin F."/>
            <person name="Silar P."/>
            <person name="Natvig D."/>
            <person name="Lalanne C."/>
            <person name="Gautier V."/>
            <person name="Ament-Velasquez S.L."/>
            <person name="Kruys A."/>
            <person name="Hutchinson M.I."/>
            <person name="Powell A.J."/>
            <person name="Barry K."/>
            <person name="Miller A.N."/>
            <person name="Grigoriev I.V."/>
            <person name="Debuchy R."/>
            <person name="Gladieux P."/>
            <person name="Thoren M.H."/>
            <person name="Johannesson H."/>
        </authorList>
    </citation>
    <scope>NUCLEOTIDE SEQUENCE</scope>
    <source>
        <strain evidence="1">CBS 757.83</strain>
    </source>
</reference>
<proteinExistence type="predicted"/>
<reference evidence="1" key="1">
    <citation type="journal article" date="2023" name="Mol. Phylogenet. Evol.">
        <title>Genome-scale phylogeny and comparative genomics of the fungal order Sordariales.</title>
        <authorList>
            <person name="Hensen N."/>
            <person name="Bonometti L."/>
            <person name="Westerberg I."/>
            <person name="Brannstrom I.O."/>
            <person name="Guillou S."/>
            <person name="Cros-Aarteil S."/>
            <person name="Calhoun S."/>
            <person name="Haridas S."/>
            <person name="Kuo A."/>
            <person name="Mondo S."/>
            <person name="Pangilinan J."/>
            <person name="Riley R."/>
            <person name="LaButti K."/>
            <person name="Andreopoulos B."/>
            <person name="Lipzen A."/>
            <person name="Chen C."/>
            <person name="Yan M."/>
            <person name="Daum C."/>
            <person name="Ng V."/>
            <person name="Clum A."/>
            <person name="Steindorff A."/>
            <person name="Ohm R.A."/>
            <person name="Martin F."/>
            <person name="Silar P."/>
            <person name="Natvig D.O."/>
            <person name="Lalanne C."/>
            <person name="Gautier V."/>
            <person name="Ament-Velasquez S.L."/>
            <person name="Kruys A."/>
            <person name="Hutchinson M.I."/>
            <person name="Powell A.J."/>
            <person name="Barry K."/>
            <person name="Miller A.N."/>
            <person name="Grigoriev I.V."/>
            <person name="Debuchy R."/>
            <person name="Gladieux P."/>
            <person name="Hiltunen Thoren M."/>
            <person name="Johannesson H."/>
        </authorList>
    </citation>
    <scope>NUCLEOTIDE SEQUENCE</scope>
    <source>
        <strain evidence="1">CBS 757.83</strain>
    </source>
</reference>
<name>A0AAN6SZI7_9PEZI</name>